<evidence type="ECO:0000313" key="3">
    <source>
        <dbReference type="Proteomes" id="UP000823883"/>
    </source>
</evidence>
<feature type="region of interest" description="Disordered" evidence="1">
    <location>
        <begin position="42"/>
        <end position="72"/>
    </location>
</feature>
<reference evidence="2" key="1">
    <citation type="journal article" date="2021" name="PeerJ">
        <title>Extensive microbial diversity within the chicken gut microbiome revealed by metagenomics and culture.</title>
        <authorList>
            <person name="Gilroy R."/>
            <person name="Ravi A."/>
            <person name="Getino M."/>
            <person name="Pursley I."/>
            <person name="Horton D.L."/>
            <person name="Alikhan N.F."/>
            <person name="Baker D."/>
            <person name="Gharbi K."/>
            <person name="Hall N."/>
            <person name="Watson M."/>
            <person name="Adriaenssens E.M."/>
            <person name="Foster-Nyarko E."/>
            <person name="Jarju S."/>
            <person name="Secka A."/>
            <person name="Antonio M."/>
            <person name="Oren A."/>
            <person name="Chaudhuri R.R."/>
            <person name="La Ragione R."/>
            <person name="Hildebrand F."/>
            <person name="Pallen M.J."/>
        </authorList>
    </citation>
    <scope>NUCLEOTIDE SEQUENCE</scope>
    <source>
        <strain evidence="2">CHK183-5548</strain>
    </source>
</reference>
<evidence type="ECO:0000256" key="1">
    <source>
        <dbReference type="SAM" id="MobiDB-lite"/>
    </source>
</evidence>
<dbReference type="EMBL" id="DWWL01000007">
    <property type="protein sequence ID" value="HJC46647.1"/>
    <property type="molecule type" value="Genomic_DNA"/>
</dbReference>
<sequence length="257" mass="28394">MKRRLKNISTKSPKKNSLLLCICAVYITLISGMLIGCANTQSDSADDNRTDLSSDAQTGTAETPPAQPSESEENTYKFILLGKSNFICTDLANESLNISEISKAVAADDSVAVSAAKFTILDIDGDGEDEAVLWLQINNISDYGFEILHYQNGETYGYTLQYRAFMNLKTDGTFSFSSGAADSGIGKMTFSETGYSINPQAYSQSGYDTNNEFYVQYFINNESCSEDEFNDIFNEQEQKADAEWHDLSENNINAILQ</sequence>
<organism evidence="2 3">
    <name type="scientific">Candidatus Lachnoclostridium pullistercoris</name>
    <dbReference type="NCBI Taxonomy" id="2838632"/>
    <lineage>
        <taxon>Bacteria</taxon>
        <taxon>Bacillati</taxon>
        <taxon>Bacillota</taxon>
        <taxon>Clostridia</taxon>
        <taxon>Lachnospirales</taxon>
        <taxon>Lachnospiraceae</taxon>
    </lineage>
</organism>
<proteinExistence type="predicted"/>
<reference evidence="2" key="2">
    <citation type="submission" date="2021-04" db="EMBL/GenBank/DDBJ databases">
        <authorList>
            <person name="Gilroy R."/>
        </authorList>
    </citation>
    <scope>NUCLEOTIDE SEQUENCE</scope>
    <source>
        <strain evidence="2">CHK183-5548</strain>
    </source>
</reference>
<dbReference type="AlphaFoldDB" id="A0A9D2T4X7"/>
<name>A0A9D2T4X7_9FIRM</name>
<comment type="caution">
    <text evidence="2">The sequence shown here is derived from an EMBL/GenBank/DDBJ whole genome shotgun (WGS) entry which is preliminary data.</text>
</comment>
<dbReference type="Proteomes" id="UP000823883">
    <property type="component" value="Unassembled WGS sequence"/>
</dbReference>
<accession>A0A9D2T4X7</accession>
<protein>
    <submittedName>
        <fullName evidence="2">Uncharacterized protein</fullName>
    </submittedName>
</protein>
<gene>
    <name evidence="2" type="ORF">IAA04_01190</name>
</gene>
<evidence type="ECO:0000313" key="2">
    <source>
        <dbReference type="EMBL" id="HJC46647.1"/>
    </source>
</evidence>